<sequence length="542" mass="60087">MDSVLVESLPMATYPFSLGSHNHPNLQSIVNDSIDRFLIEIKKESRDLSGFRSIFSRLLQLSLDPPLEIIWLYSAVCFHESISYQNDVFAVVTAIKDLVQLLSACSASCNGLKSIALLAPAVSELYYCYLSSKNLTSKEAKKVRKEIECVIEVVLSYISICSSKISNGGDRDVLLPGFSDLVRVWTVRHDNGKDAISILFPLVSAEIRDGFHKEGCQISYLAGVLVAEAFLLRLSLKVQGGVGSSTGSTTGAKSELQMDLRIWAVSSISVFQNSIFLDVLLKLMLETSLPMLAFLHTAEENLVREILYDALILSDYSFLNYEIVMQQSDNYLISIFLRRLILTHVAVLAARNGGDLSKSILYIDAFSKSSVPNCLINWVTSRTQFGKIDKPNSYTPQSLLKWLVELEDKGIGLFSDISKYQKRIVFYETKAGSQNLNANLFSKQTDEELFFFDKNEGSTDALKEDQDDDMDMMDGAFIAAAQTMKATTADGSRKRKELGGDDESGPLFKSLKYKINPSVNEGGSSGSEVENPSSDDEMDDTD</sequence>
<dbReference type="Proteomes" id="UP000623129">
    <property type="component" value="Unassembled WGS sequence"/>
</dbReference>
<evidence type="ECO:0000313" key="3">
    <source>
        <dbReference type="Proteomes" id="UP000623129"/>
    </source>
</evidence>
<reference evidence="2" key="1">
    <citation type="submission" date="2020-01" db="EMBL/GenBank/DDBJ databases">
        <title>Genome sequence of Kobresia littledalei, the first chromosome-level genome in the family Cyperaceae.</title>
        <authorList>
            <person name="Qu G."/>
        </authorList>
    </citation>
    <scope>NUCLEOTIDE SEQUENCE</scope>
    <source>
        <strain evidence="2">C.B.Clarke</strain>
        <tissue evidence="2">Leaf</tissue>
    </source>
</reference>
<dbReference type="EMBL" id="SWLB01000021">
    <property type="protein sequence ID" value="KAF3324468.1"/>
    <property type="molecule type" value="Genomic_DNA"/>
</dbReference>
<keyword evidence="3" id="KW-1185">Reference proteome</keyword>
<dbReference type="PANTHER" id="PTHR35505:SF1">
    <property type="entry name" value="SNF2 DOMAIN PROTEIN"/>
    <property type="match status" value="1"/>
</dbReference>
<organism evidence="2 3">
    <name type="scientific">Carex littledalei</name>
    <dbReference type="NCBI Taxonomy" id="544730"/>
    <lineage>
        <taxon>Eukaryota</taxon>
        <taxon>Viridiplantae</taxon>
        <taxon>Streptophyta</taxon>
        <taxon>Embryophyta</taxon>
        <taxon>Tracheophyta</taxon>
        <taxon>Spermatophyta</taxon>
        <taxon>Magnoliopsida</taxon>
        <taxon>Liliopsida</taxon>
        <taxon>Poales</taxon>
        <taxon>Cyperaceae</taxon>
        <taxon>Cyperoideae</taxon>
        <taxon>Cariceae</taxon>
        <taxon>Carex</taxon>
        <taxon>Carex subgen. Euthyceras</taxon>
    </lineage>
</organism>
<comment type="caution">
    <text evidence="2">The sequence shown here is derived from an EMBL/GenBank/DDBJ whole genome shotgun (WGS) entry which is preliminary data.</text>
</comment>
<dbReference type="PANTHER" id="PTHR35505">
    <property type="entry name" value="OS01G0600300 PROTEIN"/>
    <property type="match status" value="1"/>
</dbReference>
<name>A0A833QJ66_9POAL</name>
<feature type="region of interest" description="Disordered" evidence="1">
    <location>
        <begin position="487"/>
        <end position="542"/>
    </location>
</feature>
<feature type="compositionally biased region" description="Acidic residues" evidence="1">
    <location>
        <begin position="533"/>
        <end position="542"/>
    </location>
</feature>
<evidence type="ECO:0000313" key="2">
    <source>
        <dbReference type="EMBL" id="KAF3324468.1"/>
    </source>
</evidence>
<evidence type="ECO:0000256" key="1">
    <source>
        <dbReference type="SAM" id="MobiDB-lite"/>
    </source>
</evidence>
<accession>A0A833QJ66</accession>
<protein>
    <submittedName>
        <fullName evidence="2">Uncharacterized protein</fullName>
    </submittedName>
</protein>
<feature type="compositionally biased region" description="Low complexity" evidence="1">
    <location>
        <begin position="516"/>
        <end position="532"/>
    </location>
</feature>
<proteinExistence type="predicted"/>
<dbReference type="AlphaFoldDB" id="A0A833QJ66"/>
<dbReference type="OrthoDB" id="1660458at2759"/>
<gene>
    <name evidence="2" type="ORF">FCM35_KLT10625</name>
</gene>